<evidence type="ECO:0000313" key="2">
    <source>
        <dbReference type="Proteomes" id="UP001500936"/>
    </source>
</evidence>
<organism evidence="1 2">
    <name type="scientific">Nibrella viscosa</name>
    <dbReference type="NCBI Taxonomy" id="1084524"/>
    <lineage>
        <taxon>Bacteria</taxon>
        <taxon>Pseudomonadati</taxon>
        <taxon>Bacteroidota</taxon>
        <taxon>Cytophagia</taxon>
        <taxon>Cytophagales</taxon>
        <taxon>Spirosomataceae</taxon>
        <taxon>Nibrella</taxon>
    </lineage>
</organism>
<reference evidence="2" key="1">
    <citation type="journal article" date="2019" name="Int. J. Syst. Evol. Microbiol.">
        <title>The Global Catalogue of Microorganisms (GCM) 10K type strain sequencing project: providing services to taxonomists for standard genome sequencing and annotation.</title>
        <authorList>
            <consortium name="The Broad Institute Genomics Platform"/>
            <consortium name="The Broad Institute Genome Sequencing Center for Infectious Disease"/>
            <person name="Wu L."/>
            <person name="Ma J."/>
        </authorList>
    </citation>
    <scope>NUCLEOTIDE SEQUENCE [LARGE SCALE GENOMIC DNA]</scope>
    <source>
        <strain evidence="2">JCM 17925</strain>
    </source>
</reference>
<name>A0ABP8KL76_9BACT</name>
<evidence type="ECO:0008006" key="3">
    <source>
        <dbReference type="Google" id="ProtNLM"/>
    </source>
</evidence>
<gene>
    <name evidence="1" type="ORF">GCM10023187_32080</name>
</gene>
<comment type="caution">
    <text evidence="1">The sequence shown here is derived from an EMBL/GenBank/DDBJ whole genome shotgun (WGS) entry which is preliminary data.</text>
</comment>
<accession>A0ABP8KL76</accession>
<evidence type="ECO:0000313" key="1">
    <source>
        <dbReference type="EMBL" id="GAA4409177.1"/>
    </source>
</evidence>
<dbReference type="Proteomes" id="UP001500936">
    <property type="component" value="Unassembled WGS sequence"/>
</dbReference>
<sequence>MNRQLIATTTTLGLRPVFGANVGESVRRYQTLRELLSGGEAHAVFAEPVIDGGQIRWFSDLPGRVVPYTELSPDWQEKAGKVLSYYADLAYTQLERYHEADDLRRMLDDCFEVPNYAHLYLIGKRPVLILWGFLSSDFGATHGLVRRLMKQFTAPRLMVNVKVVRVADHAPVADATVTLGHGGQTYRLLTNSEGNASFQAVVPVDPLLFSVEASAPSLATAATTLKAERTVGDLLFDGFYPLITTLALAPKLDREAFSLRVIDLETRQPLIGATVRLTTENTDDSQVTTDAGLVAFDAVLLLAGEKAVAYVTHPSYADERVEIEADAATHTIELNPSGLRGRRGAFSVNLRWFSTDDLDLHVTDPGGNRLNFQQREVTYNDCSGILDLDANADEATATSDPQENAYWEKAHPGFYTIEVVCFKRRSPKGTPIPFEVTVLHGNEQYVRQREAHQEGERVFVDRFSLRRS</sequence>
<dbReference type="RefSeq" id="WP_345268841.1">
    <property type="nucleotide sequence ID" value="NZ_BAABHB010000006.1"/>
</dbReference>
<protein>
    <recommendedName>
        <fullName evidence="3">MG2 domain-containing protein</fullName>
    </recommendedName>
</protein>
<dbReference type="EMBL" id="BAABHB010000006">
    <property type="protein sequence ID" value="GAA4409177.1"/>
    <property type="molecule type" value="Genomic_DNA"/>
</dbReference>
<keyword evidence="2" id="KW-1185">Reference proteome</keyword>
<proteinExistence type="predicted"/>